<feature type="region of interest" description="Disordered" evidence="1">
    <location>
        <begin position="118"/>
        <end position="202"/>
    </location>
</feature>
<name>A7WQD4_NOCSC</name>
<dbReference type="EMBL" id="EF134308">
    <property type="protein sequence ID" value="ABV22422.1"/>
    <property type="molecule type" value="mRNA"/>
</dbReference>
<proteinExistence type="evidence at transcript level"/>
<dbReference type="AlphaFoldDB" id="A7WQD4"/>
<evidence type="ECO:0000313" key="2">
    <source>
        <dbReference type="EMBL" id="ABV22422.1"/>
    </source>
</evidence>
<evidence type="ECO:0000256" key="1">
    <source>
        <dbReference type="SAM" id="MobiDB-lite"/>
    </source>
</evidence>
<organism evidence="2">
    <name type="scientific">Noctiluca scintillans</name>
    <name type="common">Sea sparkle</name>
    <name type="synonym">Red tide dinoflagellate</name>
    <dbReference type="NCBI Taxonomy" id="2966"/>
    <lineage>
        <taxon>Eukaryota</taxon>
        <taxon>Sar</taxon>
        <taxon>Alveolata</taxon>
        <taxon>Dinophyceae</taxon>
        <taxon>Noctilucales</taxon>
        <taxon>Noctilucaceae</taxon>
        <taxon>Noctiluca</taxon>
    </lineage>
</organism>
<protein>
    <submittedName>
        <fullName evidence="2">Uncharacterized protein</fullName>
    </submittedName>
</protein>
<sequence length="290" mass="30970">MGDGMEVPRTMEGQLEMISDCMRESPEGDDQKGLVRELLTECEDMQKHLENLAVEVIELPDGADTFNRITVSLDRLARLQAKYPGWCATPAGEMPPASPAPSFDIGAAHAAHEQYERSPSVFANGDHVVERQKKKKSSKEKKRRDPPSEDFGTSFPTGGDAFTQSWPPAEEMDGGWGASGSGGGVASWDAGASHGGAAHDWGASFDDPNAAWGTSAGANPSAGPTSSFGAFGDAGWSSSGGSQFSSMHIARPFNEVVQDPSFHEQFQRSLADSLGVPRRRIRVNGVRPGY</sequence>
<reference evidence="2" key="1">
    <citation type="journal article" date="2007" name="Proc. Natl. Acad. Sci. U.S.A.">
        <title>Spliced leader RNA trans-splicing in dinoflagellates.</title>
        <authorList>
            <person name="Zhang H."/>
            <person name="Hou Y."/>
            <person name="Miranda L."/>
            <person name="Campbell D.A."/>
            <person name="Sturm N.R."/>
            <person name="Gaasterland T."/>
            <person name="Lin S."/>
        </authorList>
    </citation>
    <scope>NUCLEOTIDE SEQUENCE</scope>
    <source>
        <strain evidence="2">Nsc-cDNA61</strain>
    </source>
</reference>
<feature type="compositionally biased region" description="Gly residues" evidence="1">
    <location>
        <begin position="174"/>
        <end position="185"/>
    </location>
</feature>
<feature type="compositionally biased region" description="Low complexity" evidence="1">
    <location>
        <begin position="186"/>
        <end position="202"/>
    </location>
</feature>
<feature type="compositionally biased region" description="Basic residues" evidence="1">
    <location>
        <begin position="132"/>
        <end position="144"/>
    </location>
</feature>
<accession>A7WQD4</accession>